<dbReference type="Pfam" id="PF02776">
    <property type="entry name" value="TPP_enzyme_N"/>
    <property type="match status" value="1"/>
</dbReference>
<feature type="region of interest" description="Disordered" evidence="4">
    <location>
        <begin position="166"/>
        <end position="189"/>
    </location>
</feature>
<gene>
    <name evidence="8" type="ORF">NGM29_06620</name>
</gene>
<dbReference type="PANTHER" id="PTHR18968:SF129">
    <property type="entry name" value="ACETOLACTATE SYNTHASE"/>
    <property type="match status" value="1"/>
</dbReference>
<comment type="similarity">
    <text evidence="1 3">Belongs to the TPP enzyme family.</text>
</comment>
<sequence length="534" mass="56925">MTTASDLLVACLEAEGVEHVFGLPGEEIEDLLFSLRESSITFVPTRHEQGAAFMADVHGRLTGEAGVCLSTLGPGATNLVTGVADAHLDKSPVVAITGQGGRERLHKESHQALEVVDIFEPIVKWNAQLTAPEIVPESIRKAFKLAEYEKPGATHLEFPEDVAGETIDASPIPQRDQVRRPDPDTESAARAARTIEAAERPILLAGNGAVRTRASDRLRAFVDRLDIPVVATYMGKGAISDRDPASLLTLDSGPDEEAARAIELADCVVAVGYDIAEHDPAAWNPDLETAVVHVDHEPAEVYRHYNPEVEIVADVGASLEAIGENLSAGACSLWCADRHDRILEHVSAPPEADDPVTVRNVLPLLREAMADEDVLVSDVGNHKLAIAQNYPTYEPNTCVISNGLASMGIAVPGALAADLAVDANVVAATGDGGFLMNAAEIETATRLGCAFTIVVFTDDDYGLISAQQVDHRGESTGTTLSNPDFVAFAESFGIDARRPETWDEIDRALSEAVSSDDLTLIEVRLDALRSDSSG</sequence>
<dbReference type="EMBL" id="CP100355">
    <property type="protein sequence ID" value="UTF54924.1"/>
    <property type="molecule type" value="Genomic_DNA"/>
</dbReference>
<dbReference type="SUPFAM" id="SSF52467">
    <property type="entry name" value="DHS-like NAD/FAD-binding domain"/>
    <property type="match status" value="1"/>
</dbReference>
<dbReference type="Pfam" id="PF00205">
    <property type="entry name" value="TPP_enzyme_M"/>
    <property type="match status" value="1"/>
</dbReference>
<reference evidence="8" key="1">
    <citation type="submission" date="2022-06" db="EMBL/GenBank/DDBJ databases">
        <title>Diverse halophilic archaea isolated from saline environments.</title>
        <authorList>
            <person name="Cui H.-L."/>
        </authorList>
    </citation>
    <scope>NUCLEOTIDE SEQUENCE</scope>
    <source>
        <strain evidence="8">WLHS1</strain>
    </source>
</reference>
<proteinExistence type="inferred from homology"/>
<dbReference type="SUPFAM" id="SSF52518">
    <property type="entry name" value="Thiamin diphosphate-binding fold (THDP-binding)"/>
    <property type="match status" value="2"/>
</dbReference>
<dbReference type="GO" id="GO:0005948">
    <property type="term" value="C:acetolactate synthase complex"/>
    <property type="evidence" value="ECO:0007669"/>
    <property type="project" value="TreeGrafter"/>
</dbReference>
<feature type="domain" description="Thiamine pyrophosphate enzyme TPP-binding" evidence="6">
    <location>
        <begin position="378"/>
        <end position="523"/>
    </location>
</feature>
<dbReference type="GeneID" id="73289704"/>
<organism evidence="8 9">
    <name type="scientific">Natronosalvus rutilus</name>
    <dbReference type="NCBI Taxonomy" id="2953753"/>
    <lineage>
        <taxon>Archaea</taxon>
        <taxon>Methanobacteriati</taxon>
        <taxon>Methanobacteriota</taxon>
        <taxon>Stenosarchaea group</taxon>
        <taxon>Halobacteria</taxon>
        <taxon>Halobacteriales</taxon>
        <taxon>Natrialbaceae</taxon>
        <taxon>Natronosalvus</taxon>
    </lineage>
</organism>
<dbReference type="AlphaFoldDB" id="A0A9E7SUL7"/>
<dbReference type="GO" id="GO:0000287">
    <property type="term" value="F:magnesium ion binding"/>
    <property type="evidence" value="ECO:0007669"/>
    <property type="project" value="InterPro"/>
</dbReference>
<dbReference type="InterPro" id="IPR045229">
    <property type="entry name" value="TPP_enz"/>
</dbReference>
<dbReference type="GO" id="GO:0009097">
    <property type="term" value="P:isoleucine biosynthetic process"/>
    <property type="evidence" value="ECO:0007669"/>
    <property type="project" value="TreeGrafter"/>
</dbReference>
<evidence type="ECO:0000256" key="2">
    <source>
        <dbReference type="ARBA" id="ARBA00023052"/>
    </source>
</evidence>
<keyword evidence="9" id="KW-1185">Reference proteome</keyword>
<evidence type="ECO:0000256" key="4">
    <source>
        <dbReference type="SAM" id="MobiDB-lite"/>
    </source>
</evidence>
<dbReference type="GO" id="GO:0009099">
    <property type="term" value="P:L-valine biosynthetic process"/>
    <property type="evidence" value="ECO:0007669"/>
    <property type="project" value="TreeGrafter"/>
</dbReference>
<evidence type="ECO:0000259" key="6">
    <source>
        <dbReference type="Pfam" id="PF02775"/>
    </source>
</evidence>
<dbReference type="Pfam" id="PF02775">
    <property type="entry name" value="TPP_enzyme_C"/>
    <property type="match status" value="1"/>
</dbReference>
<feature type="domain" description="Thiamine pyrophosphate enzyme central" evidence="5">
    <location>
        <begin position="189"/>
        <end position="322"/>
    </location>
</feature>
<dbReference type="InterPro" id="IPR012000">
    <property type="entry name" value="Thiamin_PyroP_enz_cen_dom"/>
</dbReference>
<evidence type="ECO:0000313" key="8">
    <source>
        <dbReference type="EMBL" id="UTF54924.1"/>
    </source>
</evidence>
<dbReference type="InterPro" id="IPR012001">
    <property type="entry name" value="Thiamin_PyroP_enz_TPP-bd_dom"/>
</dbReference>
<evidence type="ECO:0000313" key="9">
    <source>
        <dbReference type="Proteomes" id="UP001056855"/>
    </source>
</evidence>
<dbReference type="NCBIfam" id="NF006187">
    <property type="entry name" value="PRK08322.1"/>
    <property type="match status" value="1"/>
</dbReference>
<evidence type="ECO:0000259" key="7">
    <source>
        <dbReference type="Pfam" id="PF02776"/>
    </source>
</evidence>
<dbReference type="GO" id="GO:0030976">
    <property type="term" value="F:thiamine pyrophosphate binding"/>
    <property type="evidence" value="ECO:0007669"/>
    <property type="project" value="InterPro"/>
</dbReference>
<dbReference type="Proteomes" id="UP001056855">
    <property type="component" value="Chromosome"/>
</dbReference>
<dbReference type="Gene3D" id="3.40.50.970">
    <property type="match status" value="2"/>
</dbReference>
<dbReference type="GO" id="GO:0044272">
    <property type="term" value="P:sulfur compound biosynthetic process"/>
    <property type="evidence" value="ECO:0007669"/>
    <property type="project" value="UniProtKB-ARBA"/>
</dbReference>
<name>A0A9E7SUL7_9EURY</name>
<dbReference type="KEGG" id="sawl:NGM29_06620"/>
<evidence type="ECO:0000259" key="5">
    <source>
        <dbReference type="Pfam" id="PF00205"/>
    </source>
</evidence>
<dbReference type="Gene3D" id="3.40.50.1220">
    <property type="entry name" value="TPP-binding domain"/>
    <property type="match status" value="1"/>
</dbReference>
<evidence type="ECO:0000256" key="3">
    <source>
        <dbReference type="RuleBase" id="RU362132"/>
    </source>
</evidence>
<feature type="domain" description="Thiamine pyrophosphate enzyme N-terminal TPP-binding" evidence="7">
    <location>
        <begin position="3"/>
        <end position="112"/>
    </location>
</feature>
<dbReference type="GO" id="GO:0050660">
    <property type="term" value="F:flavin adenine dinucleotide binding"/>
    <property type="evidence" value="ECO:0007669"/>
    <property type="project" value="TreeGrafter"/>
</dbReference>
<evidence type="ECO:0000256" key="1">
    <source>
        <dbReference type="ARBA" id="ARBA00007812"/>
    </source>
</evidence>
<dbReference type="InterPro" id="IPR029061">
    <property type="entry name" value="THDP-binding"/>
</dbReference>
<dbReference type="CDD" id="cd07035">
    <property type="entry name" value="TPP_PYR_POX_like"/>
    <property type="match status" value="1"/>
</dbReference>
<dbReference type="RefSeq" id="WP_254159652.1">
    <property type="nucleotide sequence ID" value="NZ_CP100355.1"/>
</dbReference>
<accession>A0A9E7SUL7</accession>
<dbReference type="InterPro" id="IPR029035">
    <property type="entry name" value="DHS-like_NAD/FAD-binding_dom"/>
</dbReference>
<protein>
    <submittedName>
        <fullName evidence="8">Acetolactate synthase large subunit</fullName>
        <ecNumber evidence="8">2.2.1.6</ecNumber>
    </submittedName>
</protein>
<dbReference type="GO" id="GO:0003984">
    <property type="term" value="F:acetolactate synthase activity"/>
    <property type="evidence" value="ECO:0007669"/>
    <property type="project" value="UniProtKB-EC"/>
</dbReference>
<dbReference type="EC" id="2.2.1.6" evidence="8"/>
<keyword evidence="8" id="KW-0808">Transferase</keyword>
<dbReference type="FunFam" id="3.40.50.970:FF:000007">
    <property type="entry name" value="Acetolactate synthase"/>
    <property type="match status" value="1"/>
</dbReference>
<dbReference type="InterPro" id="IPR011766">
    <property type="entry name" value="TPP_enzyme_TPP-bd"/>
</dbReference>
<keyword evidence="2 3" id="KW-0786">Thiamine pyrophosphate</keyword>
<dbReference type="PANTHER" id="PTHR18968">
    <property type="entry name" value="THIAMINE PYROPHOSPHATE ENZYMES"/>
    <property type="match status" value="1"/>
</dbReference>